<evidence type="ECO:0000256" key="1">
    <source>
        <dbReference type="SAM" id="MobiDB-lite"/>
    </source>
</evidence>
<dbReference type="Pfam" id="PF13403">
    <property type="entry name" value="Hint_2"/>
    <property type="match status" value="1"/>
</dbReference>
<dbReference type="EMBL" id="FOLG01000016">
    <property type="protein sequence ID" value="SFD13242.1"/>
    <property type="molecule type" value="Genomic_DNA"/>
</dbReference>
<dbReference type="InterPro" id="IPR036844">
    <property type="entry name" value="Hint_dom_sf"/>
</dbReference>
<protein>
    <submittedName>
        <fullName evidence="3">Hint domain-containing protein</fullName>
    </submittedName>
</protein>
<name>A0A1I1PUC7_9RHOB</name>
<evidence type="ECO:0000313" key="4">
    <source>
        <dbReference type="Proteomes" id="UP000198728"/>
    </source>
</evidence>
<dbReference type="OrthoDB" id="6305173at2"/>
<reference evidence="3 4" key="1">
    <citation type="submission" date="2016-10" db="EMBL/GenBank/DDBJ databases">
        <authorList>
            <person name="de Groot N.N."/>
        </authorList>
    </citation>
    <scope>NUCLEOTIDE SEQUENCE [LARGE SCALE GENOMIC DNA]</scope>
    <source>
        <strain evidence="3 4">DSM 19548</strain>
    </source>
</reference>
<dbReference type="SUPFAM" id="SSF51294">
    <property type="entry name" value="Hedgehog/intein (Hint) domain"/>
    <property type="match status" value="1"/>
</dbReference>
<keyword evidence="4" id="KW-1185">Reference proteome</keyword>
<proteinExistence type="predicted"/>
<dbReference type="RefSeq" id="WP_093362533.1">
    <property type="nucleotide sequence ID" value="NZ_FOLG01000016.1"/>
</dbReference>
<dbReference type="AlphaFoldDB" id="A0A1I1PUC7"/>
<sequence>MNDGTSGAFVISWAQTAIDDVAGPSPEEVRAGASWRWVGQALRLDGPDRAAHLGLALGWEELHARAARIARRLCAPVVPLATPAAAKPGDDPLLDRGFVLTDGRSAWAACRIETGLGRPALLAFHGSLPPQGVDLWIVNAFSNRRAEARAGRRPEAPVAGIAIGSLIETPDGARPVEGLQPGDTVITRDGGPATIVGRSRRRFTASDLSRAPEDRAVRVSVGAFGGGGHGEDLRVGPDQHLLFGGKAVWALFGAPDVLVRARDLLDHPGVSLDLHAHEVTYVHILLERHHILTAHGMGCASFHPDMAAAPGEALLEPGLLHRIGPDILGNPHEYGPPVRRRLTGAEAALLVAGGDLRAVA</sequence>
<organism evidence="3 4">
    <name type="scientific">Tropicimonas isoalkanivorans</name>
    <dbReference type="NCBI Taxonomy" id="441112"/>
    <lineage>
        <taxon>Bacteria</taxon>
        <taxon>Pseudomonadati</taxon>
        <taxon>Pseudomonadota</taxon>
        <taxon>Alphaproteobacteria</taxon>
        <taxon>Rhodobacterales</taxon>
        <taxon>Roseobacteraceae</taxon>
        <taxon>Tropicimonas</taxon>
    </lineage>
</organism>
<dbReference type="Proteomes" id="UP000198728">
    <property type="component" value="Unassembled WGS sequence"/>
</dbReference>
<evidence type="ECO:0000259" key="2">
    <source>
        <dbReference type="Pfam" id="PF13403"/>
    </source>
</evidence>
<dbReference type="STRING" id="441112.SAMN04488094_11654"/>
<gene>
    <name evidence="3" type="ORF">SAMN04488094_11654</name>
</gene>
<feature type="domain" description="Hedgehog/Intein (Hint)" evidence="2">
    <location>
        <begin position="163"/>
        <end position="305"/>
    </location>
</feature>
<feature type="region of interest" description="Disordered" evidence="1">
    <location>
        <begin position="172"/>
        <end position="191"/>
    </location>
</feature>
<dbReference type="InterPro" id="IPR028992">
    <property type="entry name" value="Hedgehog/Intein_dom"/>
</dbReference>
<evidence type="ECO:0000313" key="3">
    <source>
        <dbReference type="EMBL" id="SFD13242.1"/>
    </source>
</evidence>
<accession>A0A1I1PUC7</accession>